<sequence>MAKPFGLEPGSTPPSGMATYHIVLHSVPKPHPAFKSYMGSWTPERGLVRVMGTSEHFGEDSTASTARRLYDQVKRQLTQVYGSPQENEFVSDSVWAEERDFCSALANGERSHASLWERGVHGLDSDIQRIFLAVVSDDGYETSNVSLMYDLPGYEDEAAGDEYGLDSL</sequence>
<evidence type="ECO:0000313" key="2">
    <source>
        <dbReference type="Proteomes" id="UP001215503"/>
    </source>
</evidence>
<evidence type="ECO:0000313" key="1">
    <source>
        <dbReference type="EMBL" id="MDF2096121.1"/>
    </source>
</evidence>
<dbReference type="Proteomes" id="UP001215503">
    <property type="component" value="Unassembled WGS sequence"/>
</dbReference>
<reference evidence="1 2" key="1">
    <citation type="submission" date="2023-03" db="EMBL/GenBank/DDBJ databases">
        <title>Fodinicurvata sp. CAU 1616 isolated from sea sendiment.</title>
        <authorList>
            <person name="Kim W."/>
        </authorList>
    </citation>
    <scope>NUCLEOTIDE SEQUENCE [LARGE SCALE GENOMIC DNA]</scope>
    <source>
        <strain evidence="1 2">CAU 1616</strain>
    </source>
</reference>
<organism evidence="1 2">
    <name type="scientific">Aquibaculum arenosum</name>
    <dbReference type="NCBI Taxonomy" id="3032591"/>
    <lineage>
        <taxon>Bacteria</taxon>
        <taxon>Pseudomonadati</taxon>
        <taxon>Pseudomonadota</taxon>
        <taxon>Alphaproteobacteria</taxon>
        <taxon>Rhodospirillales</taxon>
        <taxon>Rhodovibrionaceae</taxon>
        <taxon>Aquibaculum</taxon>
    </lineage>
</organism>
<dbReference type="RefSeq" id="WP_275822235.1">
    <property type="nucleotide sequence ID" value="NZ_JARHUD010000005.1"/>
</dbReference>
<name>A0ABT5YMD0_9PROT</name>
<keyword evidence="2" id="KW-1185">Reference proteome</keyword>
<gene>
    <name evidence="1" type="ORF">P2G67_09050</name>
</gene>
<comment type="caution">
    <text evidence="1">The sequence shown here is derived from an EMBL/GenBank/DDBJ whole genome shotgun (WGS) entry which is preliminary data.</text>
</comment>
<accession>A0ABT5YMD0</accession>
<proteinExistence type="predicted"/>
<dbReference type="EMBL" id="JARHUD010000005">
    <property type="protein sequence ID" value="MDF2096121.1"/>
    <property type="molecule type" value="Genomic_DNA"/>
</dbReference>
<protein>
    <submittedName>
        <fullName evidence="1">Uncharacterized protein</fullName>
    </submittedName>
</protein>